<sequence>MRYRVTIGDDQHICYIRCICETASGELLIGDRKNNNVQLLNQTYKMVAYCYLPIRPSAMCSIDSSLVAVSNECTNELHFIRVNNGNSLIKDRIMKLQHKCWGITHHQGNLYITDGIALYHYTVDGRLLSTIYQDTSDKWTGKNYN</sequence>
<reference evidence="1" key="2">
    <citation type="submission" date="2020-11" db="EMBL/GenBank/DDBJ databases">
        <authorList>
            <person name="McCartney M.A."/>
            <person name="Auch B."/>
            <person name="Kono T."/>
            <person name="Mallez S."/>
            <person name="Becker A."/>
            <person name="Gohl D.M."/>
            <person name="Silverstein K.A.T."/>
            <person name="Koren S."/>
            <person name="Bechman K.B."/>
            <person name="Herman A."/>
            <person name="Abrahante J.E."/>
            <person name="Garbe J."/>
        </authorList>
    </citation>
    <scope>NUCLEOTIDE SEQUENCE</scope>
    <source>
        <strain evidence="1">Duluth1</strain>
        <tissue evidence="1">Whole animal</tissue>
    </source>
</reference>
<comment type="caution">
    <text evidence="1">The sequence shown here is derived from an EMBL/GenBank/DDBJ whole genome shotgun (WGS) entry which is preliminary data.</text>
</comment>
<dbReference type="AlphaFoldDB" id="A0A9D4JHU9"/>
<name>A0A9D4JHU9_DREPO</name>
<accession>A0A9D4JHU9</accession>
<protein>
    <submittedName>
        <fullName evidence="1">Uncharacterized protein</fullName>
    </submittedName>
</protein>
<organism evidence="1 2">
    <name type="scientific">Dreissena polymorpha</name>
    <name type="common">Zebra mussel</name>
    <name type="synonym">Mytilus polymorpha</name>
    <dbReference type="NCBI Taxonomy" id="45954"/>
    <lineage>
        <taxon>Eukaryota</taxon>
        <taxon>Metazoa</taxon>
        <taxon>Spiralia</taxon>
        <taxon>Lophotrochozoa</taxon>
        <taxon>Mollusca</taxon>
        <taxon>Bivalvia</taxon>
        <taxon>Autobranchia</taxon>
        <taxon>Heteroconchia</taxon>
        <taxon>Euheterodonta</taxon>
        <taxon>Imparidentia</taxon>
        <taxon>Neoheterodontei</taxon>
        <taxon>Myida</taxon>
        <taxon>Dreissenoidea</taxon>
        <taxon>Dreissenidae</taxon>
        <taxon>Dreissena</taxon>
    </lineage>
</organism>
<keyword evidence="2" id="KW-1185">Reference proteome</keyword>
<proteinExistence type="predicted"/>
<dbReference type="EMBL" id="JAIWYP010000006">
    <property type="protein sequence ID" value="KAH3813156.1"/>
    <property type="molecule type" value="Genomic_DNA"/>
</dbReference>
<gene>
    <name evidence="1" type="ORF">DPMN_141607</name>
</gene>
<dbReference type="SUPFAM" id="SSF63829">
    <property type="entry name" value="Calcium-dependent phosphotriesterase"/>
    <property type="match status" value="1"/>
</dbReference>
<dbReference type="Proteomes" id="UP000828390">
    <property type="component" value="Unassembled WGS sequence"/>
</dbReference>
<reference evidence="1" key="1">
    <citation type="journal article" date="2019" name="bioRxiv">
        <title>The Genome of the Zebra Mussel, Dreissena polymorpha: A Resource for Invasive Species Research.</title>
        <authorList>
            <person name="McCartney M.A."/>
            <person name="Auch B."/>
            <person name="Kono T."/>
            <person name="Mallez S."/>
            <person name="Zhang Y."/>
            <person name="Obille A."/>
            <person name="Becker A."/>
            <person name="Abrahante J.E."/>
            <person name="Garbe J."/>
            <person name="Badalamenti J.P."/>
            <person name="Herman A."/>
            <person name="Mangelson H."/>
            <person name="Liachko I."/>
            <person name="Sullivan S."/>
            <person name="Sone E.D."/>
            <person name="Koren S."/>
            <person name="Silverstein K.A.T."/>
            <person name="Beckman K.B."/>
            <person name="Gohl D.M."/>
        </authorList>
    </citation>
    <scope>NUCLEOTIDE SEQUENCE</scope>
    <source>
        <strain evidence="1">Duluth1</strain>
        <tissue evidence="1">Whole animal</tissue>
    </source>
</reference>
<evidence type="ECO:0000313" key="1">
    <source>
        <dbReference type="EMBL" id="KAH3813156.1"/>
    </source>
</evidence>
<evidence type="ECO:0000313" key="2">
    <source>
        <dbReference type="Proteomes" id="UP000828390"/>
    </source>
</evidence>